<evidence type="ECO:0000313" key="1">
    <source>
        <dbReference type="EMBL" id="MPC69671.1"/>
    </source>
</evidence>
<keyword evidence="2" id="KW-1185">Reference proteome</keyword>
<reference evidence="1 2" key="1">
    <citation type="submission" date="2019-05" db="EMBL/GenBank/DDBJ databases">
        <title>Another draft genome of Portunus trituberculatus and its Hox gene families provides insights of decapod evolution.</title>
        <authorList>
            <person name="Jeong J.-H."/>
            <person name="Song I."/>
            <person name="Kim S."/>
            <person name="Choi T."/>
            <person name="Kim D."/>
            <person name="Ryu S."/>
            <person name="Kim W."/>
        </authorList>
    </citation>
    <scope>NUCLEOTIDE SEQUENCE [LARGE SCALE GENOMIC DNA]</scope>
    <source>
        <tissue evidence="1">Muscle</tissue>
    </source>
</reference>
<sequence length="114" mass="13079">MNCQGANCSIECIHQTYCNKRPDMEMPTESVAQEVSGFLPQTFNSLPKCSRGQSLTPRIHYHHYHRRHPLLRLPLLPPAPPPSPLALRNRLRALLRLLPRLNLSNAKRVRLTLI</sequence>
<proteinExistence type="predicted"/>
<organism evidence="1 2">
    <name type="scientific">Portunus trituberculatus</name>
    <name type="common">Swimming crab</name>
    <name type="synonym">Neptunus trituberculatus</name>
    <dbReference type="NCBI Taxonomy" id="210409"/>
    <lineage>
        <taxon>Eukaryota</taxon>
        <taxon>Metazoa</taxon>
        <taxon>Ecdysozoa</taxon>
        <taxon>Arthropoda</taxon>
        <taxon>Crustacea</taxon>
        <taxon>Multicrustacea</taxon>
        <taxon>Malacostraca</taxon>
        <taxon>Eumalacostraca</taxon>
        <taxon>Eucarida</taxon>
        <taxon>Decapoda</taxon>
        <taxon>Pleocyemata</taxon>
        <taxon>Brachyura</taxon>
        <taxon>Eubrachyura</taxon>
        <taxon>Portunoidea</taxon>
        <taxon>Portunidae</taxon>
        <taxon>Portuninae</taxon>
        <taxon>Portunus</taxon>
    </lineage>
</organism>
<protein>
    <submittedName>
        <fullName evidence="1">Uncharacterized protein</fullName>
    </submittedName>
</protein>
<accession>A0A5B7HAE1</accession>
<dbReference type="AlphaFoldDB" id="A0A5B7HAE1"/>
<evidence type="ECO:0000313" key="2">
    <source>
        <dbReference type="Proteomes" id="UP000324222"/>
    </source>
</evidence>
<name>A0A5B7HAE1_PORTR</name>
<dbReference type="EMBL" id="VSRR010029807">
    <property type="protein sequence ID" value="MPC69671.1"/>
    <property type="molecule type" value="Genomic_DNA"/>
</dbReference>
<dbReference type="OrthoDB" id="10581440at2759"/>
<gene>
    <name evidence="1" type="ORF">E2C01_063901</name>
</gene>
<comment type="caution">
    <text evidence="1">The sequence shown here is derived from an EMBL/GenBank/DDBJ whole genome shotgun (WGS) entry which is preliminary data.</text>
</comment>
<dbReference type="Proteomes" id="UP000324222">
    <property type="component" value="Unassembled WGS sequence"/>
</dbReference>